<accession>A0A086SYU8</accession>
<dbReference type="Proteomes" id="UP000029964">
    <property type="component" value="Unassembled WGS sequence"/>
</dbReference>
<feature type="compositionally biased region" description="Polar residues" evidence="1">
    <location>
        <begin position="20"/>
        <end position="47"/>
    </location>
</feature>
<reference evidence="3" key="1">
    <citation type="journal article" date="2014" name="Genome Announc.">
        <title>Genome sequence and annotation of Acremonium chrysogenum, producer of the beta-lactam antibiotic cephalosporin C.</title>
        <authorList>
            <person name="Terfehr D."/>
            <person name="Dahlmann T.A."/>
            <person name="Specht T."/>
            <person name="Zadra I."/>
            <person name="Kuernsteiner H."/>
            <person name="Kueck U."/>
        </authorList>
    </citation>
    <scope>NUCLEOTIDE SEQUENCE [LARGE SCALE GENOMIC DNA]</scope>
    <source>
        <strain evidence="3">ATCC 11550 / CBS 779.69 / DSM 880 / IAM 14645 / JCM 23072 / IMI 49137</strain>
    </source>
</reference>
<comment type="caution">
    <text evidence="2">The sequence shown here is derived from an EMBL/GenBank/DDBJ whole genome shotgun (WGS) entry which is preliminary data.</text>
</comment>
<gene>
    <name evidence="2" type="ORF">ACRE_069610</name>
</gene>
<protein>
    <submittedName>
        <fullName evidence="2">Uncharacterized protein</fullName>
    </submittedName>
</protein>
<keyword evidence="3" id="KW-1185">Reference proteome</keyword>
<dbReference type="HOGENOM" id="CLU_021363_0_0_1"/>
<proteinExistence type="predicted"/>
<feature type="region of interest" description="Disordered" evidence="1">
    <location>
        <begin position="126"/>
        <end position="226"/>
    </location>
</feature>
<dbReference type="OrthoDB" id="5244801at2759"/>
<name>A0A086SYU8_HAPC1</name>
<evidence type="ECO:0000313" key="3">
    <source>
        <dbReference type="Proteomes" id="UP000029964"/>
    </source>
</evidence>
<feature type="region of interest" description="Disordered" evidence="1">
    <location>
        <begin position="13"/>
        <end position="53"/>
    </location>
</feature>
<dbReference type="EMBL" id="JPKY01000098">
    <property type="protein sequence ID" value="KFH42280.1"/>
    <property type="molecule type" value="Genomic_DNA"/>
</dbReference>
<dbReference type="AlphaFoldDB" id="A0A086SYU8"/>
<sequence length="551" mass="60288">MANGFDRLERFFSAKRKASPVSTEPSTAPSSVPGSPTEPATEQSFPSPSFIRPKTSRMAAREEFRFKHPATKYPGTPDVAAFRERNASVPINSACNTVASRPLKAYRVRSSSLDNEQREQWASIFGGFEFPKPPPSRQGDDAGQPGTEPSLGIFSNVFGHDSSRPGSPLRAEIPISRIDTPPSSDPEDNPLRERRPKAKKLQIVPHKSPPTPESSPEIGPGSDWQLRNHKPVDILNEGLCQDIRRQLEKTFGVSSFAQHLAHPEFLDRSPDVLPMTEISASELSLSGESLYEPDFDEFFSLSDDNVAESHHETLAPPPLEGASVSLAPSVSSLPLRDPPLLTLEPPSASRPAAAAAFEAARIASRYSFDMLYVVNLWPESAPTRGPEEAKQRDPTQGLTGRLLAAFGLHNGPSPFQISAEVHGKVLQSKGWLEYRDDQALSGDFGRAYACAFYPGQYQERRVSGLVTAPKSNEAYAVDRGIVFAAYRKPGSDGSIQYSSPEELASLRRDVEAMVEMLIDVHVASRLRQPPLLTRYPDETGPMPVANEKAPV</sequence>
<organism evidence="2 3">
    <name type="scientific">Hapsidospora chrysogenum (strain ATCC 11550 / CBS 779.69 / DSM 880 / IAM 14645 / JCM 23072 / IMI 49137)</name>
    <name type="common">Acremonium chrysogenum</name>
    <dbReference type="NCBI Taxonomy" id="857340"/>
    <lineage>
        <taxon>Eukaryota</taxon>
        <taxon>Fungi</taxon>
        <taxon>Dikarya</taxon>
        <taxon>Ascomycota</taxon>
        <taxon>Pezizomycotina</taxon>
        <taxon>Sordariomycetes</taxon>
        <taxon>Hypocreomycetidae</taxon>
        <taxon>Hypocreales</taxon>
        <taxon>Bionectriaceae</taxon>
        <taxon>Hapsidospora</taxon>
    </lineage>
</organism>
<dbReference type="STRING" id="857340.A0A086SYU8"/>
<evidence type="ECO:0000313" key="2">
    <source>
        <dbReference type="EMBL" id="KFH42280.1"/>
    </source>
</evidence>
<evidence type="ECO:0000256" key="1">
    <source>
        <dbReference type="SAM" id="MobiDB-lite"/>
    </source>
</evidence>